<accession>A0A410G620</accession>
<name>A0A410G620_9FLAO</name>
<dbReference type="OrthoDB" id="9778250at2"/>
<dbReference type="Gene3D" id="3.40.630.10">
    <property type="entry name" value="Zn peptidases"/>
    <property type="match status" value="1"/>
</dbReference>
<organism evidence="3 4">
    <name type="scientific">Aequorivita ciconiae</name>
    <dbReference type="NCBI Taxonomy" id="2494375"/>
    <lineage>
        <taxon>Bacteria</taxon>
        <taxon>Pseudomonadati</taxon>
        <taxon>Bacteroidota</taxon>
        <taxon>Flavobacteriia</taxon>
        <taxon>Flavobacteriales</taxon>
        <taxon>Flavobacteriaceae</taxon>
        <taxon>Aequorivita</taxon>
    </lineage>
</organism>
<dbReference type="Pfam" id="PF04389">
    <property type="entry name" value="Peptidase_M28"/>
    <property type="match status" value="1"/>
</dbReference>
<dbReference type="Gene3D" id="3.50.30.30">
    <property type="match status" value="1"/>
</dbReference>
<proteinExistence type="predicted"/>
<dbReference type="KEGG" id="aev:EI546_13860"/>
<evidence type="ECO:0000259" key="2">
    <source>
        <dbReference type="Pfam" id="PF04389"/>
    </source>
</evidence>
<feature type="domain" description="Peptidase M28" evidence="2">
    <location>
        <begin position="262"/>
        <end position="463"/>
    </location>
</feature>
<keyword evidence="4" id="KW-1185">Reference proteome</keyword>
<dbReference type="RefSeq" id="WP_128251103.1">
    <property type="nucleotide sequence ID" value="NZ_CP034951.1"/>
</dbReference>
<dbReference type="PANTHER" id="PTHR12147">
    <property type="entry name" value="METALLOPEPTIDASE M28 FAMILY MEMBER"/>
    <property type="match status" value="1"/>
</dbReference>
<dbReference type="PANTHER" id="PTHR12147:SF26">
    <property type="entry name" value="PEPTIDASE M28 DOMAIN-CONTAINING PROTEIN"/>
    <property type="match status" value="1"/>
</dbReference>
<gene>
    <name evidence="3" type="ORF">EI546_13860</name>
</gene>
<sequence>MKTSFFSLLFLLVFPFVYAQSEKEKASSTITKEKIKGHIYFLADDLLKGRDTGSDENKIAASYLANSLRSYGVKPVKQNLNNSNTENYFQEIKLQKTVPSKNFILTIDGKETQFKVPIQNKEINYSGDAIFLGYGLESDYQGKDVGKKIVLIKSGGPNISNPEEAYNLVAQKAELAKANGAVAIVEFVNTNDIIWGYIDEALNSEKLEISDKSLEKKTSHEFSYVWIKDENNSYAKSLGSKKKIKANLILGAPEKFDIISQNIIGMVEGSDPILKNEFIIYSAHYDHIGIGKPDSTGDSIYNGARDNAVGTTTVLSMAENMAKYPTKRSALFILFTGEEKGLLGSQYYVLNPVLPLNQMVYCFNSDNAGYNDTSVISVIGLSRTTAEEDIKKAATSFGLTAIEDAAPEQNLFDRSDNVWFAYSGIPAPTFSLGFRSFDGDVTKYYHQAGDEANTLDYDYLLKFFQSYVLAGRLIGNNPETPFWTKGDHYEAAGKALYGK</sequence>
<dbReference type="EMBL" id="CP034951">
    <property type="protein sequence ID" value="QAA82738.1"/>
    <property type="molecule type" value="Genomic_DNA"/>
</dbReference>
<dbReference type="SUPFAM" id="SSF53187">
    <property type="entry name" value="Zn-dependent exopeptidases"/>
    <property type="match status" value="1"/>
</dbReference>
<dbReference type="Proteomes" id="UP000285517">
    <property type="component" value="Chromosome"/>
</dbReference>
<dbReference type="InterPro" id="IPR007484">
    <property type="entry name" value="Peptidase_M28"/>
</dbReference>
<keyword evidence="1" id="KW-0732">Signal</keyword>
<feature type="signal peptide" evidence="1">
    <location>
        <begin position="1"/>
        <end position="19"/>
    </location>
</feature>
<evidence type="ECO:0000313" key="3">
    <source>
        <dbReference type="EMBL" id="QAA82738.1"/>
    </source>
</evidence>
<dbReference type="GO" id="GO:0008235">
    <property type="term" value="F:metalloexopeptidase activity"/>
    <property type="evidence" value="ECO:0007669"/>
    <property type="project" value="InterPro"/>
</dbReference>
<dbReference type="SUPFAM" id="SSF52025">
    <property type="entry name" value="PA domain"/>
    <property type="match status" value="1"/>
</dbReference>
<evidence type="ECO:0000256" key="1">
    <source>
        <dbReference type="SAM" id="SignalP"/>
    </source>
</evidence>
<evidence type="ECO:0000313" key="4">
    <source>
        <dbReference type="Proteomes" id="UP000285517"/>
    </source>
</evidence>
<feature type="chain" id="PRO_5019140506" evidence="1">
    <location>
        <begin position="20"/>
        <end position="499"/>
    </location>
</feature>
<reference evidence="3 4" key="1">
    <citation type="submission" date="2019-01" db="EMBL/GenBank/DDBJ databases">
        <title>Complete genome sequencing of Aequorivita sp. H23M31.</title>
        <authorList>
            <person name="Bae J.-W."/>
        </authorList>
    </citation>
    <scope>NUCLEOTIDE SEQUENCE [LARGE SCALE GENOMIC DNA]</scope>
    <source>
        <strain evidence="3 4">H23M31</strain>
    </source>
</reference>
<protein>
    <submittedName>
        <fullName evidence="3">M28 family peptidase</fullName>
    </submittedName>
</protein>
<dbReference type="InterPro" id="IPR045175">
    <property type="entry name" value="M28_fam"/>
</dbReference>
<dbReference type="GO" id="GO:0006508">
    <property type="term" value="P:proteolysis"/>
    <property type="evidence" value="ECO:0007669"/>
    <property type="project" value="InterPro"/>
</dbReference>
<dbReference type="AlphaFoldDB" id="A0A410G620"/>
<dbReference type="InterPro" id="IPR046450">
    <property type="entry name" value="PA_dom_sf"/>
</dbReference>